<dbReference type="OMA" id="DVRTPPY"/>
<dbReference type="STRING" id="1287681.M7SLR9"/>
<evidence type="ECO:0000259" key="2">
    <source>
        <dbReference type="PROSITE" id="PS51746"/>
    </source>
</evidence>
<dbReference type="GO" id="GO:0004741">
    <property type="term" value="F:[pyruvate dehydrogenase (acetyl-transferring)]-phosphatase activity"/>
    <property type="evidence" value="ECO:0007669"/>
    <property type="project" value="TreeGrafter"/>
</dbReference>
<sequence length="492" mass="53906">MLPLRVMRTRLGRVPMGPRPILQAQTRGFSSAKGSSSGPTSSKTTRYIAITSVAAISTPCLWWLLVPSTPSDQVPRLDLETPPMPPHLVVEPGPTKDEVTRMLSQDAYSVQVRSVAGVSRYDGAQLGSNSPCEDRFTHGKFPSPWRNDGEQWMAWGIFDGHAGWQTAELLTKQLLPFVRHSLSQVIIPTTSQGRTDDEAIQHAIQKAFVDLDDAIIKTGAHAAQSEEPLQDKLKKLAVAYAGSCALLSVYDPVTSNLHVACTGDSRAVLGQKGADGKWEAIPLSVDQTGDNAEEVARLSKEHPGEDNIVKGGRVLGMMVSRAFGDARWKWPLELQRGFVRRFYGAAPLTPTRDFRTPPYLTAEPVVTTTKIDASKPSFLILASDGLWYTLSSQQAVDLVGKWAESPRASAEKQLPEEPRGGLFDFSHFWKGVSHKFVEGRTTIQDDNAAVHLMRNALGGNHHELVAGRLAFTAPSSRRIRDDITVQVVLFDS</sequence>
<dbReference type="OrthoDB" id="420076at2759"/>
<dbReference type="InterPro" id="IPR001932">
    <property type="entry name" value="PPM-type_phosphatase-like_dom"/>
</dbReference>
<dbReference type="Pfam" id="PF00481">
    <property type="entry name" value="PP2C"/>
    <property type="match status" value="1"/>
</dbReference>
<protein>
    <submittedName>
        <fullName evidence="3">Putative pyruvate dehydrogenase protein</fullName>
    </submittedName>
</protein>
<dbReference type="PANTHER" id="PTHR13832:SF792">
    <property type="entry name" value="GM14286P"/>
    <property type="match status" value="1"/>
</dbReference>
<evidence type="ECO:0000313" key="3">
    <source>
        <dbReference type="EMBL" id="EMR67334.1"/>
    </source>
</evidence>
<name>M7SLR9_EUTLA</name>
<dbReference type="InterPro" id="IPR015655">
    <property type="entry name" value="PP2C"/>
</dbReference>
<keyword evidence="4" id="KW-1185">Reference proteome</keyword>
<dbReference type="KEGG" id="ela:UCREL1_5666"/>
<dbReference type="PROSITE" id="PS51746">
    <property type="entry name" value="PPM_2"/>
    <property type="match status" value="1"/>
</dbReference>
<dbReference type="CDD" id="cd00143">
    <property type="entry name" value="PP2Cc"/>
    <property type="match status" value="1"/>
</dbReference>
<feature type="compositionally biased region" description="Low complexity" evidence="1">
    <location>
        <begin position="30"/>
        <end position="43"/>
    </location>
</feature>
<keyword evidence="3" id="KW-0670">Pyruvate</keyword>
<dbReference type="AlphaFoldDB" id="M7SLR9"/>
<dbReference type="HOGENOM" id="CLU_021928_1_1_1"/>
<evidence type="ECO:0000313" key="4">
    <source>
        <dbReference type="Proteomes" id="UP000012174"/>
    </source>
</evidence>
<dbReference type="eggNOG" id="KOG0700">
    <property type="taxonomic scope" value="Eukaryota"/>
</dbReference>
<feature type="domain" description="PPM-type phosphatase" evidence="2">
    <location>
        <begin position="118"/>
        <end position="490"/>
    </location>
</feature>
<dbReference type="GO" id="GO:0005739">
    <property type="term" value="C:mitochondrion"/>
    <property type="evidence" value="ECO:0007669"/>
    <property type="project" value="TreeGrafter"/>
</dbReference>
<dbReference type="EMBL" id="KB706459">
    <property type="protein sequence ID" value="EMR67334.1"/>
    <property type="molecule type" value="Genomic_DNA"/>
</dbReference>
<reference evidence="4" key="1">
    <citation type="journal article" date="2013" name="Genome Announc.">
        <title>Draft genome sequence of the grapevine dieback fungus Eutypa lata UCR-EL1.</title>
        <authorList>
            <person name="Blanco-Ulate B."/>
            <person name="Rolshausen P.E."/>
            <person name="Cantu D."/>
        </authorList>
    </citation>
    <scope>NUCLEOTIDE SEQUENCE [LARGE SCALE GENOMIC DNA]</scope>
    <source>
        <strain evidence="4">UCR-EL1</strain>
    </source>
</reference>
<dbReference type="SMART" id="SM00332">
    <property type="entry name" value="PP2Cc"/>
    <property type="match status" value="1"/>
</dbReference>
<dbReference type="Proteomes" id="UP000012174">
    <property type="component" value="Unassembled WGS sequence"/>
</dbReference>
<accession>M7SLR9</accession>
<dbReference type="PANTHER" id="PTHR13832">
    <property type="entry name" value="PROTEIN PHOSPHATASE 2C"/>
    <property type="match status" value="1"/>
</dbReference>
<proteinExistence type="predicted"/>
<gene>
    <name evidence="3" type="ORF">UCREL1_5666</name>
</gene>
<feature type="region of interest" description="Disordered" evidence="1">
    <location>
        <begin position="15"/>
        <end position="43"/>
    </location>
</feature>
<evidence type="ECO:0000256" key="1">
    <source>
        <dbReference type="SAM" id="MobiDB-lite"/>
    </source>
</evidence>
<organism evidence="3 4">
    <name type="scientific">Eutypa lata (strain UCR-EL1)</name>
    <name type="common">Grapevine dieback disease fungus</name>
    <name type="synonym">Eutypa armeniacae</name>
    <dbReference type="NCBI Taxonomy" id="1287681"/>
    <lineage>
        <taxon>Eukaryota</taxon>
        <taxon>Fungi</taxon>
        <taxon>Dikarya</taxon>
        <taxon>Ascomycota</taxon>
        <taxon>Pezizomycotina</taxon>
        <taxon>Sordariomycetes</taxon>
        <taxon>Xylariomycetidae</taxon>
        <taxon>Xylariales</taxon>
        <taxon>Diatrypaceae</taxon>
        <taxon>Eutypa</taxon>
    </lineage>
</organism>
<dbReference type="Gene3D" id="3.60.40.10">
    <property type="entry name" value="PPM-type phosphatase domain"/>
    <property type="match status" value="1"/>
</dbReference>
<dbReference type="InterPro" id="IPR036457">
    <property type="entry name" value="PPM-type-like_dom_sf"/>
</dbReference>
<dbReference type="SUPFAM" id="SSF81606">
    <property type="entry name" value="PP2C-like"/>
    <property type="match status" value="1"/>
</dbReference>